<dbReference type="PANTHER" id="PTHR11669">
    <property type="entry name" value="REPLICATION FACTOR C / DNA POLYMERASE III GAMMA-TAU SUBUNIT"/>
    <property type="match status" value="1"/>
</dbReference>
<dbReference type="InterPro" id="IPR027417">
    <property type="entry name" value="P-loop_NTPase"/>
</dbReference>
<keyword evidence="4 9" id="KW-0548">Nucleotidyltransferase</keyword>
<evidence type="ECO:0000256" key="4">
    <source>
        <dbReference type="ARBA" id="ARBA00022695"/>
    </source>
</evidence>
<dbReference type="GO" id="GO:0009360">
    <property type="term" value="C:DNA polymerase III complex"/>
    <property type="evidence" value="ECO:0007669"/>
    <property type="project" value="InterPro"/>
</dbReference>
<evidence type="ECO:0000256" key="5">
    <source>
        <dbReference type="ARBA" id="ARBA00022705"/>
    </source>
</evidence>
<keyword evidence="3 9" id="KW-0808">Transferase</keyword>
<dbReference type="AlphaFoldDB" id="A0A1J5R682"/>
<evidence type="ECO:0000259" key="8">
    <source>
        <dbReference type="Pfam" id="PF09115"/>
    </source>
</evidence>
<name>A0A1J5R682_9ZZZZ</name>
<dbReference type="Pfam" id="PF13177">
    <property type="entry name" value="DNA_pol3_delta2"/>
    <property type="match status" value="1"/>
</dbReference>
<proteinExistence type="predicted"/>
<dbReference type="InterPro" id="IPR015199">
    <property type="entry name" value="DNA_pol_III_delta_C"/>
</dbReference>
<comment type="caution">
    <text evidence="9">The sequence shown here is derived from an EMBL/GenBank/DDBJ whole genome shotgun (WGS) entry which is preliminary data.</text>
</comment>
<dbReference type="EMBL" id="MLJW01000417">
    <property type="protein sequence ID" value="OIQ87540.1"/>
    <property type="molecule type" value="Genomic_DNA"/>
</dbReference>
<evidence type="ECO:0000256" key="1">
    <source>
        <dbReference type="ARBA" id="ARBA00012417"/>
    </source>
</evidence>
<evidence type="ECO:0000256" key="3">
    <source>
        <dbReference type="ARBA" id="ARBA00022679"/>
    </source>
</evidence>
<evidence type="ECO:0000313" key="9">
    <source>
        <dbReference type="EMBL" id="OIQ87540.1"/>
    </source>
</evidence>
<dbReference type="PANTHER" id="PTHR11669:SF8">
    <property type="entry name" value="DNA POLYMERASE III SUBUNIT DELTA"/>
    <property type="match status" value="1"/>
</dbReference>
<keyword evidence="6" id="KW-0239">DNA-directed DNA polymerase</keyword>
<dbReference type="InterPro" id="IPR004622">
    <property type="entry name" value="DNA_pol_HolB"/>
</dbReference>
<evidence type="ECO:0000256" key="2">
    <source>
        <dbReference type="ARBA" id="ARBA00014363"/>
    </source>
</evidence>
<dbReference type="EC" id="2.7.7.7" evidence="1"/>
<dbReference type="GO" id="GO:0008408">
    <property type="term" value="F:3'-5' exonuclease activity"/>
    <property type="evidence" value="ECO:0007669"/>
    <property type="project" value="InterPro"/>
</dbReference>
<dbReference type="GO" id="GO:0003677">
    <property type="term" value="F:DNA binding"/>
    <property type="evidence" value="ECO:0007669"/>
    <property type="project" value="InterPro"/>
</dbReference>
<comment type="catalytic activity">
    <reaction evidence="7">
        <text>DNA(n) + a 2'-deoxyribonucleoside 5'-triphosphate = DNA(n+1) + diphosphate</text>
        <dbReference type="Rhea" id="RHEA:22508"/>
        <dbReference type="Rhea" id="RHEA-COMP:17339"/>
        <dbReference type="Rhea" id="RHEA-COMP:17340"/>
        <dbReference type="ChEBI" id="CHEBI:33019"/>
        <dbReference type="ChEBI" id="CHEBI:61560"/>
        <dbReference type="ChEBI" id="CHEBI:173112"/>
        <dbReference type="EC" id="2.7.7.7"/>
    </reaction>
</comment>
<accession>A0A1J5R682</accession>
<reference evidence="9" key="1">
    <citation type="submission" date="2016-10" db="EMBL/GenBank/DDBJ databases">
        <title>Sequence of Gallionella enrichment culture.</title>
        <authorList>
            <person name="Poehlein A."/>
            <person name="Muehling M."/>
            <person name="Daniel R."/>
        </authorList>
    </citation>
    <scope>NUCLEOTIDE SEQUENCE</scope>
</reference>
<protein>
    <recommendedName>
        <fullName evidence="2">DNA polymerase III subunit delta'</fullName>
        <ecNumber evidence="1">2.7.7.7</ecNumber>
    </recommendedName>
</protein>
<sequence length="341" mass="37350">MLQRFEMKPLYLWQSESWQSLQGLRARLPHALLLKGAQGIGKLDLALNFAQSLLCEKPHADGTACQECSSCRWFEQESHPDFRLIQPDALAAAEDGEEKSGTKKPSREISVDQIRDLSGFANLSAHCGGYRVVVIHPAEALNNNAANSLLKTLEEPTDKLLFLLVTHKPQQLLPTILSRCLSFAVHTPTREAGAAWLAQQGVANPEQALAQTGFAPLQALGWAESGEGSEERNILLAAICKPAKLDALALADSLQRSAPVHVIHCLQQWCHDLTSAKLAGEVRYFPEQAAEISKLADSVASAALLGFQKELLAARRSAFHPLNPRLLMESLLLSYRQLFPA</sequence>
<organism evidence="9">
    <name type="scientific">mine drainage metagenome</name>
    <dbReference type="NCBI Taxonomy" id="410659"/>
    <lineage>
        <taxon>unclassified sequences</taxon>
        <taxon>metagenomes</taxon>
        <taxon>ecological metagenomes</taxon>
    </lineage>
</organism>
<gene>
    <name evidence="9" type="primary">dnaX_14</name>
    <name evidence="9" type="ORF">GALL_305900</name>
</gene>
<dbReference type="SUPFAM" id="SSF52540">
    <property type="entry name" value="P-loop containing nucleoside triphosphate hydrolases"/>
    <property type="match status" value="1"/>
</dbReference>
<dbReference type="GO" id="GO:0003887">
    <property type="term" value="F:DNA-directed DNA polymerase activity"/>
    <property type="evidence" value="ECO:0007669"/>
    <property type="project" value="UniProtKB-KW"/>
</dbReference>
<dbReference type="Gene3D" id="3.40.50.300">
    <property type="entry name" value="P-loop containing nucleotide triphosphate hydrolases"/>
    <property type="match status" value="1"/>
</dbReference>
<dbReference type="InterPro" id="IPR050238">
    <property type="entry name" value="DNA_Rep/Repair_Clamp_Loader"/>
</dbReference>
<dbReference type="GO" id="GO:0006261">
    <property type="term" value="P:DNA-templated DNA replication"/>
    <property type="evidence" value="ECO:0007669"/>
    <property type="project" value="TreeGrafter"/>
</dbReference>
<dbReference type="NCBIfam" id="TIGR00678">
    <property type="entry name" value="holB"/>
    <property type="match status" value="1"/>
</dbReference>
<dbReference type="Pfam" id="PF09115">
    <property type="entry name" value="DNApol3-delta_C"/>
    <property type="match status" value="1"/>
</dbReference>
<feature type="domain" description="DNA polymerase III delta subunit C-terminal" evidence="8">
    <location>
        <begin position="230"/>
        <end position="335"/>
    </location>
</feature>
<evidence type="ECO:0000256" key="7">
    <source>
        <dbReference type="ARBA" id="ARBA00049244"/>
    </source>
</evidence>
<evidence type="ECO:0000256" key="6">
    <source>
        <dbReference type="ARBA" id="ARBA00022932"/>
    </source>
</evidence>
<keyword evidence="5" id="KW-0235">DNA replication</keyword>